<dbReference type="Gene3D" id="1.20.1250.20">
    <property type="entry name" value="MFS general substrate transporter like domains"/>
    <property type="match status" value="2"/>
</dbReference>
<dbReference type="RefSeq" id="WP_257529151.1">
    <property type="nucleotide sequence ID" value="NZ_JANKAS010000001.1"/>
</dbReference>
<feature type="transmembrane region" description="Helical" evidence="6">
    <location>
        <begin position="118"/>
        <end position="142"/>
    </location>
</feature>
<evidence type="ECO:0000256" key="4">
    <source>
        <dbReference type="ARBA" id="ARBA00022989"/>
    </source>
</evidence>
<dbReference type="GO" id="GO:0005886">
    <property type="term" value="C:plasma membrane"/>
    <property type="evidence" value="ECO:0007669"/>
    <property type="project" value="UniProtKB-SubCell"/>
</dbReference>
<evidence type="ECO:0000256" key="1">
    <source>
        <dbReference type="ARBA" id="ARBA00004651"/>
    </source>
</evidence>
<keyword evidence="4 6" id="KW-1133">Transmembrane helix</keyword>
<feature type="transmembrane region" description="Helical" evidence="6">
    <location>
        <begin position="163"/>
        <end position="181"/>
    </location>
</feature>
<name>A0AAE3HEM4_9FIRM</name>
<feature type="transmembrane region" description="Helical" evidence="6">
    <location>
        <begin position="276"/>
        <end position="297"/>
    </location>
</feature>
<keyword evidence="9" id="KW-1185">Reference proteome</keyword>
<keyword evidence="5 6" id="KW-0472">Membrane</keyword>
<evidence type="ECO:0000256" key="3">
    <source>
        <dbReference type="ARBA" id="ARBA00022692"/>
    </source>
</evidence>
<comment type="caution">
    <text evidence="8">The sequence shown here is derived from an EMBL/GenBank/DDBJ whole genome shotgun (WGS) entry which is preliminary data.</text>
</comment>
<dbReference type="SUPFAM" id="SSF103473">
    <property type="entry name" value="MFS general substrate transporter"/>
    <property type="match status" value="2"/>
</dbReference>
<feature type="transmembrane region" description="Helical" evidence="6">
    <location>
        <begin position="92"/>
        <end position="112"/>
    </location>
</feature>
<feature type="transmembrane region" description="Helical" evidence="6">
    <location>
        <begin position="187"/>
        <end position="207"/>
    </location>
</feature>
<dbReference type="InterPro" id="IPR011701">
    <property type="entry name" value="MFS"/>
</dbReference>
<dbReference type="InterPro" id="IPR020846">
    <property type="entry name" value="MFS_dom"/>
</dbReference>
<dbReference type="PROSITE" id="PS50850">
    <property type="entry name" value="MFS"/>
    <property type="match status" value="1"/>
</dbReference>
<feature type="transmembrane region" description="Helical" evidence="6">
    <location>
        <begin position="21"/>
        <end position="48"/>
    </location>
</feature>
<dbReference type="Proteomes" id="UP001205748">
    <property type="component" value="Unassembled WGS sequence"/>
</dbReference>
<dbReference type="InterPro" id="IPR036259">
    <property type="entry name" value="MFS_trans_sf"/>
</dbReference>
<dbReference type="EMBL" id="JANKAS010000001">
    <property type="protein sequence ID" value="MCR1897733.1"/>
    <property type="molecule type" value="Genomic_DNA"/>
</dbReference>
<feature type="transmembrane region" description="Helical" evidence="6">
    <location>
        <begin position="304"/>
        <end position="321"/>
    </location>
</feature>
<sequence>MKEYDEKEIEKQVQRHLKRNWFCSYMDGIFIIGGMGFVALPTILTYFASEFTDSRVIIGMLTSISLLGKYLPQMFGAKILEGTSHNKKYVSIFGFLQRVPWFIMAFITYSYGKQNPTFTLAAFYLLYGFYTVTSGMFSPGWLDLIAKVIPVNLRGRFFGLRKFIGGGMQFIGSFAVAWLFRRFLFPMNYTLAFLIAGVMSSVSYLFLISMKEVGKPRNAKDITMLEYLKRLPVILKGDKNFTRYIVSAAFIVFFNMANAFYIIYGKEQLNIGPETIGVITGILLATQSIFSVVWGYISDKSGHKAILVISTVLFISSAFMILIADTIYLLYLVFFLNGAAISSRDVSEMNMVIEFCSEDERPTYLGLTNTLIAPLMSLTPLLGGIILDYFSYRSLMAVSIVLMMIGLYILVFHVKDPRRIKAKKL</sequence>
<feature type="transmembrane region" description="Helical" evidence="6">
    <location>
        <begin position="364"/>
        <end position="386"/>
    </location>
</feature>
<evidence type="ECO:0000256" key="2">
    <source>
        <dbReference type="ARBA" id="ARBA00022448"/>
    </source>
</evidence>
<dbReference type="Pfam" id="PF07690">
    <property type="entry name" value="MFS_1"/>
    <property type="match status" value="1"/>
</dbReference>
<organism evidence="8 9">
    <name type="scientific">Irregularibacter muris</name>
    <dbReference type="NCBI Taxonomy" id="1796619"/>
    <lineage>
        <taxon>Bacteria</taxon>
        <taxon>Bacillati</taxon>
        <taxon>Bacillota</taxon>
        <taxon>Clostridia</taxon>
        <taxon>Eubacteriales</taxon>
        <taxon>Eubacteriaceae</taxon>
        <taxon>Irregularibacter</taxon>
    </lineage>
</organism>
<feature type="transmembrane region" description="Helical" evidence="6">
    <location>
        <begin position="392"/>
        <end position="414"/>
    </location>
</feature>
<keyword evidence="2" id="KW-0813">Transport</keyword>
<comment type="subcellular location">
    <subcellularLocation>
        <location evidence="1">Cell membrane</location>
        <topology evidence="1">Multi-pass membrane protein</topology>
    </subcellularLocation>
</comment>
<feature type="domain" description="Major facilitator superfamily (MFS) profile" evidence="7">
    <location>
        <begin position="189"/>
        <end position="425"/>
    </location>
</feature>
<dbReference type="PANTHER" id="PTHR23526">
    <property type="entry name" value="INTEGRAL MEMBRANE TRANSPORT PROTEIN-RELATED"/>
    <property type="match status" value="1"/>
</dbReference>
<evidence type="ECO:0000256" key="5">
    <source>
        <dbReference type="ARBA" id="ARBA00023136"/>
    </source>
</evidence>
<dbReference type="PANTHER" id="PTHR23526:SF1">
    <property type="entry name" value="MAJOR FACILITATOR SUPERFAMILY MFS_1"/>
    <property type="match status" value="1"/>
</dbReference>
<gene>
    <name evidence="8" type="ORF">NSA47_01855</name>
</gene>
<feature type="transmembrane region" description="Helical" evidence="6">
    <location>
        <begin position="244"/>
        <end position="264"/>
    </location>
</feature>
<protein>
    <submittedName>
        <fullName evidence="8">MFS transporter</fullName>
    </submittedName>
</protein>
<evidence type="ECO:0000256" key="6">
    <source>
        <dbReference type="SAM" id="Phobius"/>
    </source>
</evidence>
<evidence type="ECO:0000259" key="7">
    <source>
        <dbReference type="PROSITE" id="PS50850"/>
    </source>
</evidence>
<reference evidence="8" key="1">
    <citation type="submission" date="2022-07" db="EMBL/GenBank/DDBJ databases">
        <title>Enhanced cultured diversity of the mouse gut microbiota enables custom-made synthetic communities.</title>
        <authorList>
            <person name="Afrizal A."/>
        </authorList>
    </citation>
    <scope>NUCLEOTIDE SEQUENCE</scope>
    <source>
        <strain evidence="8">DSM 28593</strain>
    </source>
</reference>
<feature type="transmembrane region" description="Helical" evidence="6">
    <location>
        <begin position="54"/>
        <end position="71"/>
    </location>
</feature>
<dbReference type="GO" id="GO:0022857">
    <property type="term" value="F:transmembrane transporter activity"/>
    <property type="evidence" value="ECO:0007669"/>
    <property type="project" value="InterPro"/>
</dbReference>
<evidence type="ECO:0000313" key="8">
    <source>
        <dbReference type="EMBL" id="MCR1897733.1"/>
    </source>
</evidence>
<proteinExistence type="predicted"/>
<dbReference type="AlphaFoldDB" id="A0AAE3HEM4"/>
<dbReference type="InterPro" id="IPR052528">
    <property type="entry name" value="Sugar_transport-like"/>
</dbReference>
<keyword evidence="3 6" id="KW-0812">Transmembrane</keyword>
<feature type="transmembrane region" description="Helical" evidence="6">
    <location>
        <begin position="327"/>
        <end position="343"/>
    </location>
</feature>
<evidence type="ECO:0000313" key="9">
    <source>
        <dbReference type="Proteomes" id="UP001205748"/>
    </source>
</evidence>
<accession>A0AAE3HEM4</accession>